<name>A0ABZ2BQ17_9RHOB</name>
<protein>
    <recommendedName>
        <fullName evidence="2">Amine oxidase domain-containing protein</fullName>
    </recommendedName>
</protein>
<evidence type="ECO:0000313" key="3">
    <source>
        <dbReference type="EMBL" id="WVX47946.1"/>
    </source>
</evidence>
<dbReference type="Pfam" id="PF13450">
    <property type="entry name" value="NAD_binding_8"/>
    <property type="match status" value="1"/>
</dbReference>
<keyword evidence="4" id="KW-1185">Reference proteome</keyword>
<dbReference type="RefSeq" id="WP_187429731.1">
    <property type="nucleotide sequence ID" value="NZ_CP143423.1"/>
</dbReference>
<dbReference type="EMBL" id="CP143423">
    <property type="protein sequence ID" value="WVX47946.1"/>
    <property type="molecule type" value="Genomic_DNA"/>
</dbReference>
<dbReference type="InterPro" id="IPR036188">
    <property type="entry name" value="FAD/NAD-bd_sf"/>
</dbReference>
<dbReference type="InterPro" id="IPR002937">
    <property type="entry name" value="Amino_oxidase"/>
</dbReference>
<organism evidence="3 4">
    <name type="scientific">Roseobacter fucihabitans</name>
    <dbReference type="NCBI Taxonomy" id="1537242"/>
    <lineage>
        <taxon>Bacteria</taxon>
        <taxon>Pseudomonadati</taxon>
        <taxon>Pseudomonadota</taxon>
        <taxon>Alphaproteobacteria</taxon>
        <taxon>Rhodobacterales</taxon>
        <taxon>Roseobacteraceae</taxon>
        <taxon>Roseobacter</taxon>
    </lineage>
</organism>
<dbReference type="Gene3D" id="3.50.50.60">
    <property type="entry name" value="FAD/NAD(P)-binding domain"/>
    <property type="match status" value="2"/>
</dbReference>
<reference evidence="4" key="2">
    <citation type="submission" date="2024-01" db="EMBL/GenBank/DDBJ databases">
        <title>Roseobacter fucihabitans sp. nov., isolated from the brown alga Fucus spiralis.</title>
        <authorList>
            <person name="Hahnke S."/>
            <person name="Berger M."/>
            <person name="Schlingloff A."/>
            <person name="Athale I."/>
            <person name="Neumann-Schaal M."/>
            <person name="Adenaya A."/>
            <person name="Poehlein A."/>
            <person name="Daniel R."/>
            <person name="Pertersen J."/>
            <person name="Brinkhoff T."/>
        </authorList>
    </citation>
    <scope>NUCLEOTIDE SEQUENCE [LARGE SCALE GENOMIC DNA]</scope>
    <source>
        <strain evidence="4">B14</strain>
    </source>
</reference>
<dbReference type="InterPro" id="IPR050703">
    <property type="entry name" value="Flavin_MAO"/>
</dbReference>
<sequence>MDIIIVGGGLSGLALAKGLRAHAIPFTLLEARDRLGGRILSKSPGPGEGRFDLGPAWIWPHNQRLLTLIQELDLRAHPQFSQGRLVFEDASGMIRRDLDLATMGDALRIRGGSGVLIDALSCALPRDRLHLNRNVSHIARCAAGLRVTTTAGQTHHARRVVLALPPRIWAQHIAFSPALPEPLKQALGDIPTWMAGHAKVVATYARPFWRDTGLSGGAISHIGPLAETHDAMDEATGAAALFGFVGDRDRCDLRPRVLAQLTRLFGQQAGDPETLVIKDWADDPMTAVAADRELPRQHPIYRLPAGLSDWGGNDILFAGTETAQGDGGFLEGALEAAQTTLTQLLRETVS</sequence>
<dbReference type="Proteomes" id="UP001318682">
    <property type="component" value="Chromosome"/>
</dbReference>
<evidence type="ECO:0000259" key="2">
    <source>
        <dbReference type="Pfam" id="PF01593"/>
    </source>
</evidence>
<dbReference type="Pfam" id="PF01593">
    <property type="entry name" value="Amino_oxidase"/>
    <property type="match status" value="1"/>
</dbReference>
<dbReference type="PANTHER" id="PTHR43563:SF1">
    <property type="entry name" value="AMINE OXIDASE [FLAVIN-CONTAINING] B"/>
    <property type="match status" value="1"/>
</dbReference>
<feature type="domain" description="Amine oxidase" evidence="2">
    <location>
        <begin position="91"/>
        <end position="339"/>
    </location>
</feature>
<reference evidence="3 4" key="1">
    <citation type="submission" date="2015-07" db="EMBL/GenBank/DDBJ databases">
        <authorList>
            <person name="Voget S."/>
            <person name="Dogs M."/>
            <person name="Brinkhoff T.H."/>
            <person name="Daniel R."/>
        </authorList>
    </citation>
    <scope>NUCLEOTIDE SEQUENCE [LARGE SCALE GENOMIC DNA]</scope>
    <source>
        <strain evidence="3 4">B14</strain>
    </source>
</reference>
<comment type="similarity">
    <text evidence="1">Belongs to the flavin monoamine oxidase family.</text>
</comment>
<dbReference type="SUPFAM" id="SSF51905">
    <property type="entry name" value="FAD/NAD(P)-binding domain"/>
    <property type="match status" value="1"/>
</dbReference>
<proteinExistence type="inferred from homology"/>
<gene>
    <name evidence="3" type="ORF">ROLI_010210</name>
</gene>
<dbReference type="SUPFAM" id="SSF54373">
    <property type="entry name" value="FAD-linked reductases, C-terminal domain"/>
    <property type="match status" value="1"/>
</dbReference>
<evidence type="ECO:0000256" key="1">
    <source>
        <dbReference type="ARBA" id="ARBA00005995"/>
    </source>
</evidence>
<dbReference type="PANTHER" id="PTHR43563">
    <property type="entry name" value="AMINE OXIDASE"/>
    <property type="match status" value="1"/>
</dbReference>
<evidence type="ECO:0000313" key="4">
    <source>
        <dbReference type="Proteomes" id="UP001318682"/>
    </source>
</evidence>
<accession>A0ABZ2BQ17</accession>